<evidence type="ECO:0000256" key="1">
    <source>
        <dbReference type="SAM" id="SignalP"/>
    </source>
</evidence>
<dbReference type="AlphaFoldDB" id="A0A1H4K499"/>
<dbReference type="InterPro" id="IPR010980">
    <property type="entry name" value="Cyt_c/b562"/>
</dbReference>
<dbReference type="GO" id="GO:0009055">
    <property type="term" value="F:electron transfer activity"/>
    <property type="evidence" value="ECO:0007669"/>
    <property type="project" value="InterPro"/>
</dbReference>
<name>A0A1H4K499_9BACT</name>
<feature type="signal peptide" evidence="1">
    <location>
        <begin position="1"/>
        <end position="24"/>
    </location>
</feature>
<dbReference type="GO" id="GO:0020037">
    <property type="term" value="F:heme binding"/>
    <property type="evidence" value="ECO:0007669"/>
    <property type="project" value="InterPro"/>
</dbReference>
<gene>
    <name evidence="2" type="ORF">SAMN05443244_1000</name>
</gene>
<dbReference type="PROSITE" id="PS51257">
    <property type="entry name" value="PROKAR_LIPOPROTEIN"/>
    <property type="match status" value="1"/>
</dbReference>
<dbReference type="InterPro" id="IPR002321">
    <property type="entry name" value="Cyt_c_II"/>
</dbReference>
<dbReference type="SUPFAM" id="SSF47175">
    <property type="entry name" value="Cytochromes"/>
    <property type="match status" value="1"/>
</dbReference>
<proteinExistence type="predicted"/>
<dbReference type="GO" id="GO:0022900">
    <property type="term" value="P:electron transport chain"/>
    <property type="evidence" value="ECO:0007669"/>
    <property type="project" value="InterPro"/>
</dbReference>
<dbReference type="RefSeq" id="WP_074652615.1">
    <property type="nucleotide sequence ID" value="NZ_FNSD01000001.1"/>
</dbReference>
<organism evidence="2 3">
    <name type="scientific">Terriglobus roseus</name>
    <dbReference type="NCBI Taxonomy" id="392734"/>
    <lineage>
        <taxon>Bacteria</taxon>
        <taxon>Pseudomonadati</taxon>
        <taxon>Acidobacteriota</taxon>
        <taxon>Terriglobia</taxon>
        <taxon>Terriglobales</taxon>
        <taxon>Acidobacteriaceae</taxon>
        <taxon>Terriglobus</taxon>
    </lineage>
</organism>
<dbReference type="Proteomes" id="UP000182409">
    <property type="component" value="Unassembled WGS sequence"/>
</dbReference>
<evidence type="ECO:0000313" key="3">
    <source>
        <dbReference type="Proteomes" id="UP000182409"/>
    </source>
</evidence>
<accession>A0A1H4K499</accession>
<keyword evidence="1" id="KW-0732">Signal</keyword>
<dbReference type="EMBL" id="FNSD01000001">
    <property type="protein sequence ID" value="SEB53389.1"/>
    <property type="molecule type" value="Genomic_DNA"/>
</dbReference>
<dbReference type="GO" id="GO:0005506">
    <property type="term" value="F:iron ion binding"/>
    <property type="evidence" value="ECO:0007669"/>
    <property type="project" value="InterPro"/>
</dbReference>
<dbReference type="PROSITE" id="PS51009">
    <property type="entry name" value="CYTCII"/>
    <property type="match status" value="1"/>
</dbReference>
<dbReference type="Gene3D" id="1.20.120.10">
    <property type="entry name" value="Cytochrome c/b562"/>
    <property type="match status" value="1"/>
</dbReference>
<protein>
    <submittedName>
        <fullName evidence="2">Cytochrome C</fullName>
    </submittedName>
</protein>
<dbReference type="OrthoDB" id="8537166at2"/>
<reference evidence="2 3" key="1">
    <citation type="submission" date="2016-10" db="EMBL/GenBank/DDBJ databases">
        <authorList>
            <person name="de Groot N.N."/>
        </authorList>
    </citation>
    <scope>NUCLEOTIDE SEQUENCE [LARGE SCALE GENOMIC DNA]</scope>
    <source>
        <strain evidence="2 3">AB35.6</strain>
    </source>
</reference>
<evidence type="ECO:0000313" key="2">
    <source>
        <dbReference type="EMBL" id="SEB53389.1"/>
    </source>
</evidence>
<feature type="chain" id="PRO_5010296447" evidence="1">
    <location>
        <begin position="25"/>
        <end position="206"/>
    </location>
</feature>
<sequence>MRPWLLISSISAGLALSCTVLVFAAGPQDGPQPGHRNDPVSVQQTMDLLIDPAADALWASVGTSVSSRGTRVHEPRNAAEWAKVARYAQLLVSGAKRLQAPGLPVGSNAHSRLADADTPGTRTAAQIRADIDADPERFRAAAIRLEEVSNDAWKAARKHDVAGILDAGGALDAACEACHAAYWYPRTAPQVLPSAKEFAAKVNRVK</sequence>